<accession>A0A0N9NJ40</accession>
<proteinExistence type="predicted"/>
<reference evidence="2 3" key="2">
    <citation type="submission" date="2016-01" db="EMBL/GenBank/DDBJ databases">
        <title>Draft sequences of Acinetobacter baumannii isolates from wounded military personnel.</title>
        <authorList>
            <person name="Arivett B.A."/>
            <person name="Fiester S.E."/>
            <person name="Ream D.C."/>
            <person name="Actis L.A."/>
        </authorList>
    </citation>
    <scope>NUCLEOTIDE SEQUENCE [LARGE SCALE GENOMIC DNA]</scope>
    <source>
        <strain evidence="2 3">AB2828</strain>
    </source>
</reference>
<protein>
    <submittedName>
        <fullName evidence="1">Uncharacterized protein</fullName>
    </submittedName>
</protein>
<evidence type="ECO:0000313" key="2">
    <source>
        <dbReference type="EMBL" id="KZA14002.1"/>
    </source>
</evidence>
<reference evidence="1" key="1">
    <citation type="submission" date="2015-09" db="EMBL/GenBank/DDBJ databases">
        <title>Conjugative plasmids carrying the sulphonamide resistance gene sul2.</title>
        <authorList>
            <person name="Hamidian M."/>
            <person name="Holt K.E."/>
            <person name="Pickard D."/>
            <person name="Hall R.M."/>
        </authorList>
    </citation>
    <scope>NUCLEOTIDE SEQUENCE</scope>
    <source>
        <strain evidence="1">D4</strain>
        <plasmid evidence="1">pD4</plasmid>
    </source>
</reference>
<dbReference type="RefSeq" id="WP_000168103.1">
    <property type="nucleotide sequence ID" value="NZ_AP014650.1"/>
</dbReference>
<keyword evidence="1" id="KW-0614">Plasmid</keyword>
<evidence type="ECO:0000313" key="1">
    <source>
        <dbReference type="EMBL" id="ALG88304.1"/>
    </source>
</evidence>
<evidence type="ECO:0000313" key="3">
    <source>
        <dbReference type="Proteomes" id="UP000076296"/>
    </source>
</evidence>
<organism evidence="1">
    <name type="scientific">Acinetobacter baumannii</name>
    <dbReference type="NCBI Taxonomy" id="470"/>
    <lineage>
        <taxon>Bacteria</taxon>
        <taxon>Pseudomonadati</taxon>
        <taxon>Pseudomonadota</taxon>
        <taxon>Gammaproteobacteria</taxon>
        <taxon>Moraxellales</taxon>
        <taxon>Moraxellaceae</taxon>
        <taxon>Acinetobacter</taxon>
        <taxon>Acinetobacter calcoaceticus/baumannii complex</taxon>
    </lineage>
</organism>
<dbReference type="EMBL" id="LRDT01000038">
    <property type="protein sequence ID" value="KZA14002.1"/>
    <property type="molecule type" value="Genomic_DNA"/>
</dbReference>
<dbReference type="PATRIC" id="fig|470.2001.peg.3672"/>
<geneLocation type="plasmid" evidence="1">
    <name>pD4</name>
</geneLocation>
<dbReference type="Proteomes" id="UP000076296">
    <property type="component" value="Unassembled WGS sequence"/>
</dbReference>
<dbReference type="EMBL" id="KT779035">
    <property type="protein sequence ID" value="ALG88304.1"/>
    <property type="molecule type" value="Genomic_DNA"/>
</dbReference>
<name>A0A0N9NJ40_ACIBA</name>
<gene>
    <name evidence="2" type="ORF">LV35_02993</name>
</gene>
<dbReference type="AlphaFoldDB" id="A0A0N9NJ40"/>
<sequence length="161" mass="18408">MASPQSCNKFALKASCKDCPFRKDSGGYLHPERVREIVNYMSKDDALFPCHKTVGTARTNLNEALELLEDELSFNGLSQNLTARKELEEKYQIDNLQEALLEEMKSEKVCAGWLILGKKEQIINNNFPLRLAQMQGLLRLNELTREEEIYDSIEQAISDHS</sequence>